<accession>A0A0C4DPD1</accession>
<name>A0A0C4DPD1_MAGP6</name>
<dbReference type="OMA" id="GPQFTFP"/>
<dbReference type="eggNOG" id="KOG0465">
    <property type="taxonomic scope" value="Eukaryota"/>
</dbReference>
<dbReference type="GO" id="GO:0005525">
    <property type="term" value="F:GTP binding"/>
    <property type="evidence" value="ECO:0007669"/>
    <property type="project" value="UniProtKB-KW"/>
</dbReference>
<dbReference type="FunFam" id="3.40.50.300:FF:000514">
    <property type="entry name" value="Ribosome-releasing factor 2, mitochondrial"/>
    <property type="match status" value="1"/>
</dbReference>
<dbReference type="EMBL" id="ADBL01000415">
    <property type="status" value="NOT_ANNOTATED_CDS"/>
    <property type="molecule type" value="Genomic_DNA"/>
</dbReference>
<dbReference type="GO" id="GO:0005759">
    <property type="term" value="C:mitochondrial matrix"/>
    <property type="evidence" value="ECO:0007669"/>
    <property type="project" value="UniProtKB-ARBA"/>
</dbReference>
<dbReference type="STRING" id="644358.A0A0C4DPD1"/>
<dbReference type="Pfam" id="PF00009">
    <property type="entry name" value="GTP_EFTU"/>
    <property type="match status" value="1"/>
</dbReference>
<reference evidence="8" key="2">
    <citation type="submission" date="2010-05" db="EMBL/GenBank/DDBJ databases">
        <title>The genome sequence of Magnaporthe poae strain ATCC 64411.</title>
        <authorList>
            <person name="Ma L.-J."/>
            <person name="Dead R."/>
            <person name="Young S."/>
            <person name="Zeng Q."/>
            <person name="Koehrsen M."/>
            <person name="Alvarado L."/>
            <person name="Berlin A."/>
            <person name="Chapman S.B."/>
            <person name="Chen Z."/>
            <person name="Freedman E."/>
            <person name="Gellesch M."/>
            <person name="Goldberg J."/>
            <person name="Griggs A."/>
            <person name="Gujja S."/>
            <person name="Heilman E.R."/>
            <person name="Heiman D."/>
            <person name="Hepburn T."/>
            <person name="Howarth C."/>
            <person name="Jen D."/>
            <person name="Larson L."/>
            <person name="Mehta T."/>
            <person name="Neiman D."/>
            <person name="Pearson M."/>
            <person name="Roberts A."/>
            <person name="Saif S."/>
            <person name="Shea T."/>
            <person name="Shenoy N."/>
            <person name="Sisk P."/>
            <person name="Stolte C."/>
            <person name="Sykes S."/>
            <person name="Walk T."/>
            <person name="White J."/>
            <person name="Yandava C."/>
            <person name="Haas B."/>
            <person name="Nusbaum C."/>
            <person name="Birren B."/>
        </authorList>
    </citation>
    <scope>NUCLEOTIDE SEQUENCE [LARGE SCALE GENOMIC DNA]</scope>
    <source>
        <strain evidence="8">ATCC 64411 / 73-15</strain>
    </source>
</reference>
<dbReference type="EnsemblFungi" id="MAPG_01695T0">
    <property type="protein sequence ID" value="MAPG_01695T0"/>
    <property type="gene ID" value="MAPG_01695"/>
</dbReference>
<dbReference type="Gene3D" id="2.40.30.10">
    <property type="entry name" value="Translation factors"/>
    <property type="match status" value="1"/>
</dbReference>
<feature type="domain" description="Tr-type G" evidence="5">
    <location>
        <begin position="143"/>
        <end position="439"/>
    </location>
</feature>
<evidence type="ECO:0000256" key="3">
    <source>
        <dbReference type="ARBA" id="ARBA00023128"/>
    </source>
</evidence>
<evidence type="ECO:0000313" key="6">
    <source>
        <dbReference type="EMBL" id="KLU82624.1"/>
    </source>
</evidence>
<organism evidence="7 8">
    <name type="scientific">Magnaporthiopsis poae (strain ATCC 64411 / 73-15)</name>
    <name type="common">Kentucky bluegrass fungus</name>
    <name type="synonym">Magnaporthe poae</name>
    <dbReference type="NCBI Taxonomy" id="644358"/>
    <lineage>
        <taxon>Eukaryota</taxon>
        <taxon>Fungi</taxon>
        <taxon>Dikarya</taxon>
        <taxon>Ascomycota</taxon>
        <taxon>Pezizomycotina</taxon>
        <taxon>Sordariomycetes</taxon>
        <taxon>Sordariomycetidae</taxon>
        <taxon>Magnaporthales</taxon>
        <taxon>Magnaporthaceae</taxon>
        <taxon>Magnaporthiopsis</taxon>
    </lineage>
</organism>
<reference evidence="6" key="1">
    <citation type="submission" date="2010-05" db="EMBL/GenBank/DDBJ databases">
        <title>The Genome Sequence of Magnaporthe poae strain ATCC 64411.</title>
        <authorList>
            <consortium name="The Broad Institute Genome Sequencing Platform"/>
            <consortium name="Broad Institute Genome Sequencing Center for Infectious Disease"/>
            <person name="Ma L.-J."/>
            <person name="Dead R."/>
            <person name="Young S."/>
            <person name="Zeng Q."/>
            <person name="Koehrsen M."/>
            <person name="Alvarado L."/>
            <person name="Berlin A."/>
            <person name="Chapman S.B."/>
            <person name="Chen Z."/>
            <person name="Freedman E."/>
            <person name="Gellesch M."/>
            <person name="Goldberg J."/>
            <person name="Griggs A."/>
            <person name="Gujja S."/>
            <person name="Heilman E.R."/>
            <person name="Heiman D."/>
            <person name="Hepburn T."/>
            <person name="Howarth C."/>
            <person name="Jen D."/>
            <person name="Larson L."/>
            <person name="Mehta T."/>
            <person name="Neiman D."/>
            <person name="Pearson M."/>
            <person name="Roberts A."/>
            <person name="Saif S."/>
            <person name="Shea T."/>
            <person name="Shenoy N."/>
            <person name="Sisk P."/>
            <person name="Stolte C."/>
            <person name="Sykes S."/>
            <person name="Walk T."/>
            <person name="White J."/>
            <person name="Yandava C."/>
            <person name="Haas B."/>
            <person name="Nusbaum C."/>
            <person name="Birren B."/>
        </authorList>
    </citation>
    <scope>NUCLEOTIDE SEQUENCE</scope>
    <source>
        <strain evidence="6">ATCC 64411</strain>
    </source>
</reference>
<dbReference type="SUPFAM" id="SSF52540">
    <property type="entry name" value="P-loop containing nucleoside triphosphate hydrolases"/>
    <property type="match status" value="1"/>
</dbReference>
<dbReference type="InterPro" id="IPR005225">
    <property type="entry name" value="Small_GTP-bd"/>
</dbReference>
<reference evidence="6" key="3">
    <citation type="submission" date="2011-03" db="EMBL/GenBank/DDBJ databases">
        <title>Annotation of Magnaporthe poae ATCC 64411.</title>
        <authorList>
            <person name="Ma L.-J."/>
            <person name="Dead R."/>
            <person name="Young S.K."/>
            <person name="Zeng Q."/>
            <person name="Gargeya S."/>
            <person name="Fitzgerald M."/>
            <person name="Haas B."/>
            <person name="Abouelleil A."/>
            <person name="Alvarado L."/>
            <person name="Arachchi H.M."/>
            <person name="Berlin A."/>
            <person name="Brown A."/>
            <person name="Chapman S.B."/>
            <person name="Chen Z."/>
            <person name="Dunbar C."/>
            <person name="Freedman E."/>
            <person name="Gearin G."/>
            <person name="Gellesch M."/>
            <person name="Goldberg J."/>
            <person name="Griggs A."/>
            <person name="Gujja S."/>
            <person name="Heiman D."/>
            <person name="Howarth C."/>
            <person name="Larson L."/>
            <person name="Lui A."/>
            <person name="MacDonald P.J.P."/>
            <person name="Mehta T."/>
            <person name="Montmayeur A."/>
            <person name="Murphy C."/>
            <person name="Neiman D."/>
            <person name="Pearson M."/>
            <person name="Priest M."/>
            <person name="Roberts A."/>
            <person name="Saif S."/>
            <person name="Shea T."/>
            <person name="Shenoy N."/>
            <person name="Sisk P."/>
            <person name="Stolte C."/>
            <person name="Sykes S."/>
            <person name="Yandava C."/>
            <person name="Wortman J."/>
            <person name="Nusbaum C."/>
            <person name="Birren B."/>
        </authorList>
    </citation>
    <scope>NUCLEOTIDE SEQUENCE</scope>
    <source>
        <strain evidence="6">ATCC 64411</strain>
    </source>
</reference>
<dbReference type="InterPro" id="IPR035649">
    <property type="entry name" value="EFG_V"/>
</dbReference>
<keyword evidence="6" id="KW-0251">Elongation factor</keyword>
<evidence type="ECO:0000259" key="5">
    <source>
        <dbReference type="PROSITE" id="PS51722"/>
    </source>
</evidence>
<evidence type="ECO:0000256" key="1">
    <source>
        <dbReference type="ARBA" id="ARBA00022741"/>
    </source>
</evidence>
<sequence>MGFLFVSENSSLESHTTAGLLALVTFIYQRKQLALQLSSAQIPSYLAAKKQLGKGAGGAKKCTRYLFLDKVPLVASMLCSRRSFPTCRSWNSGLRRLRSVPVLVSSSRSAWSRTSALRSPLGTQYSLRCYTGDATTYYDAKVEDIRNIGIIAHVDAGKTTTTERMLFHSGLTKHLGNVDSGDTVTDFLPMERDRGITIQSAAITFQWPRPAECAPGVSPKTVNLIDTPGHQDFRFEVDRCMPVLDGAVCIIDSVKGVEAHTERVWASAQQFAIPRILYVNKLDRDGASFQRSVSEIASRLNSWPLVLQIPWWEKDTFVGVIDVVDRVGYRWKSSGAKATFDQEKLNAVLGESNPALSAQLDEAYQALLNALCELDEAFLDQDLDNMTPEIIKTTIRKLISAGDGRMVPVFAGSSLRNIGVDPLLDAVVDYLPSANERPPLEVSIDGVKSTLEQAIKNQSSGKNKRLVGISALASVFKVANDFNKHDAAKSMLSFVRVYHGKLPATGEVWNATRGVAEHAMSMVQISANKTHQIPHLSTAQIGALKGLKEAKTGDTLIVATHAGHKWTENPLSRLQVRPAEIPHPVAFITMAPHSRSGIKSVESALERLSREDPSLRFSYNDKEEIFILSGMGRLHIEVSLDRLKTVYGLEANIFGIEVEYKECILQATVPQRHLFDGVVNSKSGKAACTATLEPKPEAGEEEERYAVRIDEDNAVRITFVENPDGSGWPEGFDLEKTRHELLNGAAAALRTGPRLRRPVHGCVANVAYNPATDFFGTGTPSSHNVKAAYNAVKACLKDAHAKSLVGILEPVMRVDITCPESAADAIQHDISGARGGTVLEVTDRSAEGPSAAAGTVADDVIQGTGEGRIPLESVYVPRDPYESVQSLRDQKKGLVRMLEMKAVVPFKEMLDYDSKLRSMTAGRHSLAMSLDTFQRVTGAREKAIG</sequence>
<dbReference type="CDD" id="cd03713">
    <property type="entry name" value="EFG_mtEFG_C"/>
    <property type="match status" value="1"/>
</dbReference>
<dbReference type="PRINTS" id="PR00315">
    <property type="entry name" value="ELONGATNFCT"/>
</dbReference>
<dbReference type="InterPro" id="IPR009000">
    <property type="entry name" value="Transl_B-barrel_sf"/>
</dbReference>
<keyword evidence="3" id="KW-0496">Mitochondrion</keyword>
<proteinExistence type="predicted"/>
<dbReference type="InterPro" id="IPR000795">
    <property type="entry name" value="T_Tr_GTP-bd_dom"/>
</dbReference>
<dbReference type="InterPro" id="IPR027417">
    <property type="entry name" value="P-loop_NTPase"/>
</dbReference>
<gene>
    <name evidence="6" type="ORF">MAPG_01695</name>
</gene>
<dbReference type="SUPFAM" id="SSF50447">
    <property type="entry name" value="Translation proteins"/>
    <property type="match status" value="1"/>
</dbReference>
<dbReference type="GO" id="GO:0003924">
    <property type="term" value="F:GTPase activity"/>
    <property type="evidence" value="ECO:0007669"/>
    <property type="project" value="InterPro"/>
</dbReference>
<dbReference type="VEuPathDB" id="FungiDB:MAPG_01695"/>
<dbReference type="Pfam" id="PF14492">
    <property type="entry name" value="EFG_III"/>
    <property type="match status" value="1"/>
</dbReference>
<evidence type="ECO:0000256" key="2">
    <source>
        <dbReference type="ARBA" id="ARBA00022917"/>
    </source>
</evidence>
<dbReference type="PROSITE" id="PS51722">
    <property type="entry name" value="G_TR_2"/>
    <property type="match status" value="1"/>
</dbReference>
<dbReference type="PROSITE" id="PS00301">
    <property type="entry name" value="G_TR_1"/>
    <property type="match status" value="1"/>
</dbReference>
<dbReference type="InterPro" id="IPR031157">
    <property type="entry name" value="G_TR_CS"/>
</dbReference>
<dbReference type="Gene3D" id="3.40.50.300">
    <property type="entry name" value="P-loop containing nucleotide triphosphate hydrolases"/>
    <property type="match status" value="1"/>
</dbReference>
<keyword evidence="4" id="KW-0342">GTP-binding</keyword>
<keyword evidence="2" id="KW-0648">Protein biosynthesis</keyword>
<dbReference type="PANTHER" id="PTHR43261:SF1">
    <property type="entry name" value="RIBOSOME-RELEASING FACTOR 2, MITOCHONDRIAL"/>
    <property type="match status" value="1"/>
</dbReference>
<dbReference type="GO" id="GO:0032790">
    <property type="term" value="P:ribosome disassembly"/>
    <property type="evidence" value="ECO:0007669"/>
    <property type="project" value="TreeGrafter"/>
</dbReference>
<dbReference type="GO" id="GO:0032543">
    <property type="term" value="P:mitochondrial translation"/>
    <property type="evidence" value="ECO:0007669"/>
    <property type="project" value="TreeGrafter"/>
</dbReference>
<dbReference type="OrthoDB" id="198619at2759"/>
<dbReference type="SUPFAM" id="SSF54980">
    <property type="entry name" value="EF-G C-terminal domain-like"/>
    <property type="match status" value="2"/>
</dbReference>
<dbReference type="Gene3D" id="3.30.70.240">
    <property type="match status" value="1"/>
</dbReference>
<dbReference type="PANTHER" id="PTHR43261">
    <property type="entry name" value="TRANSLATION ELONGATION FACTOR G-RELATED"/>
    <property type="match status" value="1"/>
</dbReference>
<reference evidence="7" key="5">
    <citation type="submission" date="2015-06" db="UniProtKB">
        <authorList>
            <consortium name="EnsemblFungi"/>
        </authorList>
    </citation>
    <scope>IDENTIFICATION</scope>
    <source>
        <strain evidence="7">ATCC 64411</strain>
    </source>
</reference>
<reference evidence="7" key="4">
    <citation type="journal article" date="2015" name="G3 (Bethesda)">
        <title>Genome sequences of three phytopathogenic species of the Magnaporthaceae family of fungi.</title>
        <authorList>
            <person name="Okagaki L.H."/>
            <person name="Nunes C.C."/>
            <person name="Sailsbery J."/>
            <person name="Clay B."/>
            <person name="Brown D."/>
            <person name="John T."/>
            <person name="Oh Y."/>
            <person name="Young N."/>
            <person name="Fitzgerald M."/>
            <person name="Haas B.J."/>
            <person name="Zeng Q."/>
            <person name="Young S."/>
            <person name="Adiconis X."/>
            <person name="Fan L."/>
            <person name="Levin J.Z."/>
            <person name="Mitchell T.K."/>
            <person name="Okubara P.A."/>
            <person name="Farman M.L."/>
            <person name="Kohn L.M."/>
            <person name="Birren B."/>
            <person name="Ma L.-J."/>
            <person name="Dean R.A."/>
        </authorList>
    </citation>
    <scope>NUCLEOTIDE SEQUENCE</scope>
    <source>
        <strain evidence="7">ATCC 64411 / 73-15</strain>
    </source>
</reference>
<dbReference type="EMBL" id="GL876966">
    <property type="protein sequence ID" value="KLU82624.1"/>
    <property type="molecule type" value="Genomic_DNA"/>
</dbReference>
<evidence type="ECO:0000256" key="4">
    <source>
        <dbReference type="ARBA" id="ARBA00023134"/>
    </source>
</evidence>
<evidence type="ECO:0000313" key="7">
    <source>
        <dbReference type="EnsemblFungi" id="MAPG_01695T0"/>
    </source>
</evidence>
<dbReference type="NCBIfam" id="TIGR00231">
    <property type="entry name" value="small_GTP"/>
    <property type="match status" value="1"/>
</dbReference>
<dbReference type="Proteomes" id="UP000011715">
    <property type="component" value="Unassembled WGS sequence"/>
</dbReference>
<keyword evidence="1" id="KW-0547">Nucleotide-binding</keyword>
<dbReference type="InterPro" id="IPR035647">
    <property type="entry name" value="EFG_III/V"/>
</dbReference>
<protein>
    <submittedName>
        <fullName evidence="6">Elongation factor G</fullName>
    </submittedName>
</protein>
<dbReference type="AlphaFoldDB" id="A0A0C4DPD1"/>
<evidence type="ECO:0000313" key="8">
    <source>
        <dbReference type="Proteomes" id="UP000011715"/>
    </source>
</evidence>
<dbReference type="GO" id="GO:0003746">
    <property type="term" value="F:translation elongation factor activity"/>
    <property type="evidence" value="ECO:0007669"/>
    <property type="project" value="UniProtKB-KW"/>
</dbReference>
<dbReference type="Gene3D" id="3.30.70.870">
    <property type="entry name" value="Elongation Factor G (Translational Gtpase), domain 3"/>
    <property type="match status" value="1"/>
</dbReference>
<dbReference type="InterPro" id="IPR041095">
    <property type="entry name" value="EFG_II"/>
</dbReference>
<keyword evidence="8" id="KW-1185">Reference proteome</keyword>